<evidence type="ECO:0000313" key="2">
    <source>
        <dbReference type="Proteomes" id="UP000587579"/>
    </source>
</evidence>
<accession>A0ABR6P514</accession>
<dbReference type="EMBL" id="JACHEZ010000017">
    <property type="protein sequence ID" value="MBB6031034.1"/>
    <property type="molecule type" value="Genomic_DNA"/>
</dbReference>
<feature type="non-terminal residue" evidence="1">
    <location>
        <position position="77"/>
    </location>
</feature>
<evidence type="ECO:0000313" key="1">
    <source>
        <dbReference type="EMBL" id="MBB6031034.1"/>
    </source>
</evidence>
<proteinExistence type="predicted"/>
<keyword evidence="2" id="KW-1185">Reference proteome</keyword>
<reference evidence="1 2" key="1">
    <citation type="submission" date="2020-08" db="EMBL/GenBank/DDBJ databases">
        <title>Genomic Encyclopedia of Type Strains, Phase IV (KMG-IV): sequencing the most valuable type-strain genomes for metagenomic binning, comparative biology and taxonomic classification.</title>
        <authorList>
            <person name="Goeker M."/>
        </authorList>
    </citation>
    <scope>NUCLEOTIDE SEQUENCE [LARGE SCALE GENOMIC DNA]</scope>
    <source>
        <strain evidence="1 2">DSM 15757</strain>
    </source>
</reference>
<dbReference type="Proteomes" id="UP000587579">
    <property type="component" value="Unassembled WGS sequence"/>
</dbReference>
<comment type="caution">
    <text evidence="1">The sequence shown here is derived from an EMBL/GenBank/DDBJ whole genome shotgun (WGS) entry which is preliminary data.</text>
</comment>
<protein>
    <submittedName>
        <fullName evidence="1">Uncharacterized protein</fullName>
    </submittedName>
</protein>
<sequence>MTATKPRRTVLFAALLAVAILSILGYRASGNGATNTGTDRPYGEAVIPPTGGGVGLPGNEVFVSVAPGTVEEPIRIR</sequence>
<gene>
    <name evidence="1" type="ORF">HNQ05_002438</name>
</gene>
<name>A0ABR6P514_9DEIN</name>
<organism evidence="1 2">
    <name type="scientific">Oceanithermus desulfurans</name>
    <dbReference type="NCBI Taxonomy" id="227924"/>
    <lineage>
        <taxon>Bacteria</taxon>
        <taxon>Thermotogati</taxon>
        <taxon>Deinococcota</taxon>
        <taxon>Deinococci</taxon>
        <taxon>Thermales</taxon>
        <taxon>Thermaceae</taxon>
        <taxon>Oceanithermus</taxon>
    </lineage>
</organism>